<dbReference type="PANTHER" id="PTHR41317:SF1">
    <property type="entry name" value="PD-(D_E)XK NUCLEASE FAMILY TRANSPOSASE"/>
    <property type="match status" value="1"/>
</dbReference>
<keyword evidence="3" id="KW-1185">Reference proteome</keyword>
<sequence>MNGQFTRPWKDLTFKDNFIFCKVMKNEEICRKMLEILLKIKVEKIEYIESEKTIENYYESRGIRLDVYVKDSDRIFDIEIQTGNYDDLLLRARYYQGACDVATVRRRTKFRNLKETYIVFICEDDPFGMGLPVYTKKNRFTETDALIYDDKSHAVFYNSSAWSRVQDEELRDVLRFIYESKATSSFSKLLEENTLRAKSRPGMEDEYMYFMDIVEEEKEYAREAGRAQGLAEGREAGRTEGARQKAVEAAENALKLSLTIKQAAQISGLPEDEVCHISHTL</sequence>
<reference evidence="1 3" key="2">
    <citation type="submission" date="2020-08" db="EMBL/GenBank/DDBJ databases">
        <title>Genomic Encyclopedia of Type Strains, Phase IV (KMG-IV): sequencing the most valuable type-strain genomes for metagenomic binning, comparative biology and taxonomic classification.</title>
        <authorList>
            <person name="Goeker M."/>
        </authorList>
    </citation>
    <scope>NUCLEOTIDE SEQUENCE [LARGE SCALE GENOMIC DNA]</scope>
    <source>
        <strain evidence="1 3">DSM 103679</strain>
    </source>
</reference>
<evidence type="ECO:0000313" key="4">
    <source>
        <dbReference type="Proteomes" id="UP000593591"/>
    </source>
</evidence>
<dbReference type="KEGG" id="trc:DYE49_11160"/>
<accession>A0A840SEE0</accession>
<organism evidence="1 3">
    <name type="scientific">Treponema rectale</name>
    <dbReference type="NCBI Taxonomy" id="744512"/>
    <lineage>
        <taxon>Bacteria</taxon>
        <taxon>Pseudomonadati</taxon>
        <taxon>Spirochaetota</taxon>
        <taxon>Spirochaetia</taxon>
        <taxon>Spirochaetales</taxon>
        <taxon>Treponemataceae</taxon>
        <taxon>Treponema</taxon>
    </lineage>
</organism>
<name>A0A840SEE0_9SPIR</name>
<dbReference type="EMBL" id="CP031517">
    <property type="protein sequence ID" value="QOS40973.1"/>
    <property type="molecule type" value="Genomic_DNA"/>
</dbReference>
<dbReference type="Proteomes" id="UP000593591">
    <property type="component" value="Chromosome"/>
</dbReference>
<dbReference type="RefSeq" id="WP_184652552.1">
    <property type="nucleotide sequence ID" value="NZ_JACHFR010000002.1"/>
</dbReference>
<evidence type="ECO:0000313" key="2">
    <source>
        <dbReference type="EMBL" id="QOS40973.1"/>
    </source>
</evidence>
<evidence type="ECO:0000313" key="1">
    <source>
        <dbReference type="EMBL" id="MBB5219125.1"/>
    </source>
</evidence>
<proteinExistence type="predicted"/>
<dbReference type="NCBIfam" id="TIGR01784">
    <property type="entry name" value="T_den_put_tspse"/>
    <property type="match status" value="1"/>
</dbReference>
<protein>
    <submittedName>
        <fullName evidence="1">Putative transposase/invertase (TIGR01784 family)</fullName>
    </submittedName>
    <submittedName>
        <fullName evidence="2">Rpn family recombination-promoting nuclease/putative transposase</fullName>
    </submittedName>
</protein>
<dbReference type="InterPro" id="IPR010106">
    <property type="entry name" value="RpnA"/>
</dbReference>
<dbReference type="Proteomes" id="UP000578697">
    <property type="component" value="Unassembled WGS sequence"/>
</dbReference>
<dbReference type="Pfam" id="PF12784">
    <property type="entry name" value="PDDEXK_2"/>
    <property type="match status" value="1"/>
</dbReference>
<evidence type="ECO:0000313" key="3">
    <source>
        <dbReference type="Proteomes" id="UP000578697"/>
    </source>
</evidence>
<dbReference type="PANTHER" id="PTHR41317">
    <property type="entry name" value="PD-(D_E)XK NUCLEASE FAMILY TRANSPOSASE"/>
    <property type="match status" value="1"/>
</dbReference>
<reference evidence="2 4" key="1">
    <citation type="submission" date="2018-08" db="EMBL/GenBank/DDBJ databases">
        <title>The first complete genome of Treponema rectale (CHPAT), a commensal spirochete of the bovine rectum.</title>
        <authorList>
            <person name="Staton G.J."/>
            <person name="Clegg S.R."/>
            <person name="Carter S.D."/>
            <person name="Radford A.D."/>
            <person name="Darby A."/>
            <person name="Hall N."/>
            <person name="Birtles R.J."/>
            <person name="Evans N.J."/>
        </authorList>
    </citation>
    <scope>NUCLEOTIDE SEQUENCE [LARGE SCALE GENOMIC DNA]</scope>
    <source>
        <strain evidence="2 4">CHPA</strain>
    </source>
</reference>
<gene>
    <name evidence="2" type="ORF">DYE49_11160</name>
    <name evidence="1" type="ORF">HNP77_001494</name>
</gene>
<dbReference type="AlphaFoldDB" id="A0A840SEE0"/>
<dbReference type="EMBL" id="JACHFR010000002">
    <property type="protein sequence ID" value="MBB5219125.1"/>
    <property type="molecule type" value="Genomic_DNA"/>
</dbReference>